<comment type="caution">
    <text evidence="2">The sequence shown here is derived from an EMBL/GenBank/DDBJ whole genome shotgun (WGS) entry which is preliminary data.</text>
</comment>
<feature type="domain" description="Methyltransferase type 11" evidence="1">
    <location>
        <begin position="46"/>
        <end position="135"/>
    </location>
</feature>
<accession>A0A4R1BJZ3</accession>
<dbReference type="InterPro" id="IPR050508">
    <property type="entry name" value="Methyltransf_Superfamily"/>
</dbReference>
<proteinExistence type="predicted"/>
<dbReference type="OrthoDB" id="1524727at2"/>
<dbReference type="CDD" id="cd02440">
    <property type="entry name" value="AdoMet_MTases"/>
    <property type="match status" value="1"/>
</dbReference>
<dbReference type="EMBL" id="SJZI01000008">
    <property type="protein sequence ID" value="TCJ17626.1"/>
    <property type="molecule type" value="Genomic_DNA"/>
</dbReference>
<keyword evidence="2" id="KW-0808">Transferase</keyword>
<evidence type="ECO:0000259" key="1">
    <source>
        <dbReference type="Pfam" id="PF08241"/>
    </source>
</evidence>
<evidence type="ECO:0000313" key="2">
    <source>
        <dbReference type="EMBL" id="TCJ17626.1"/>
    </source>
</evidence>
<dbReference type="InterPro" id="IPR029063">
    <property type="entry name" value="SAM-dependent_MTases_sf"/>
</dbReference>
<sequence>MEKNYVARYAHHERTHWWFRARLQLLQFQIARILRKEGLKTPLRVLNIGAGGGATSAMLEAFGAVKSVEYDADLFIYCRDTLGLDVDQASVTELPYADGAFDLVCVFDVLEHVEDDVKALSEMHRVTRAGGMLFVTVPAFQALWSSHDRANNHLRRYTAPMLNARARSVGLRLRLSSYFNFLLFPPIVLARLADRLRPAKAVEPGDFDRYQAGGFVNSLLFRIFRSERRLMSLTRLPFGLSVFAAYRRP</sequence>
<dbReference type="AlphaFoldDB" id="A0A4R1BJZ3"/>
<dbReference type="RefSeq" id="WP_131447621.1">
    <property type="nucleotide sequence ID" value="NZ_SJZI01000008.1"/>
</dbReference>
<keyword evidence="3" id="KW-1185">Reference proteome</keyword>
<keyword evidence="2" id="KW-0489">Methyltransferase</keyword>
<dbReference type="Proteomes" id="UP000295334">
    <property type="component" value="Unassembled WGS sequence"/>
</dbReference>
<dbReference type="PANTHER" id="PTHR42912">
    <property type="entry name" value="METHYLTRANSFERASE"/>
    <property type="match status" value="1"/>
</dbReference>
<dbReference type="GO" id="GO:0008757">
    <property type="term" value="F:S-adenosylmethionine-dependent methyltransferase activity"/>
    <property type="evidence" value="ECO:0007669"/>
    <property type="project" value="InterPro"/>
</dbReference>
<name>A0A4R1BJZ3_9BACT</name>
<organism evidence="2 3">
    <name type="scientific">Flaviaesturariibacter flavus</name>
    <dbReference type="NCBI Taxonomy" id="2502780"/>
    <lineage>
        <taxon>Bacteria</taxon>
        <taxon>Pseudomonadati</taxon>
        <taxon>Bacteroidota</taxon>
        <taxon>Chitinophagia</taxon>
        <taxon>Chitinophagales</taxon>
        <taxon>Chitinophagaceae</taxon>
        <taxon>Flaviaestuariibacter</taxon>
    </lineage>
</organism>
<dbReference type="Pfam" id="PF08241">
    <property type="entry name" value="Methyltransf_11"/>
    <property type="match status" value="1"/>
</dbReference>
<protein>
    <submittedName>
        <fullName evidence="2">SAM-dependent methyltransferase</fullName>
    </submittedName>
</protein>
<evidence type="ECO:0000313" key="3">
    <source>
        <dbReference type="Proteomes" id="UP000295334"/>
    </source>
</evidence>
<dbReference type="Gene3D" id="3.40.50.150">
    <property type="entry name" value="Vaccinia Virus protein VP39"/>
    <property type="match status" value="1"/>
</dbReference>
<gene>
    <name evidence="2" type="ORF">EPD60_05395</name>
</gene>
<dbReference type="InterPro" id="IPR013216">
    <property type="entry name" value="Methyltransf_11"/>
</dbReference>
<reference evidence="2 3" key="1">
    <citation type="submission" date="2019-03" db="EMBL/GenBank/DDBJ databases">
        <authorList>
            <person name="Kim M.K.M."/>
        </authorList>
    </citation>
    <scope>NUCLEOTIDE SEQUENCE [LARGE SCALE GENOMIC DNA]</scope>
    <source>
        <strain evidence="2 3">17J68-12</strain>
    </source>
</reference>
<dbReference type="SUPFAM" id="SSF53335">
    <property type="entry name" value="S-adenosyl-L-methionine-dependent methyltransferases"/>
    <property type="match status" value="1"/>
</dbReference>
<dbReference type="GO" id="GO:0032259">
    <property type="term" value="P:methylation"/>
    <property type="evidence" value="ECO:0007669"/>
    <property type="project" value="UniProtKB-KW"/>
</dbReference>